<gene>
    <name evidence="2" type="primary">azr</name>
    <name evidence="2" type="ORF">CENDO_03935</name>
</gene>
<dbReference type="KEGG" id="cee:CENDO_03935"/>
<keyword evidence="3" id="KW-1185">Reference proteome</keyword>
<evidence type="ECO:0000313" key="2">
    <source>
        <dbReference type="EMBL" id="QCB28080.1"/>
    </source>
</evidence>
<dbReference type="GO" id="GO:0050446">
    <property type="term" value="F:azobenzene reductase (NADP+) activity"/>
    <property type="evidence" value="ECO:0007669"/>
    <property type="project" value="UniProtKB-EC"/>
</dbReference>
<dbReference type="Pfam" id="PF03358">
    <property type="entry name" value="FMN_red"/>
    <property type="match status" value="1"/>
</dbReference>
<dbReference type="SUPFAM" id="SSF52218">
    <property type="entry name" value="Flavoproteins"/>
    <property type="match status" value="1"/>
</dbReference>
<dbReference type="PANTHER" id="PTHR30543:SF21">
    <property type="entry name" value="NAD(P)H-DEPENDENT FMN REDUCTASE LOT6"/>
    <property type="match status" value="1"/>
</dbReference>
<proteinExistence type="predicted"/>
<reference evidence="2 3" key="1">
    <citation type="submission" date="2019-04" db="EMBL/GenBank/DDBJ databases">
        <title>Corynebacterium endometrii sp. nov., isolated from the uterus of a cow with endometritis.</title>
        <authorList>
            <person name="Ballas P."/>
            <person name="Ruckert C."/>
            <person name="Wagener K."/>
            <person name="Drillich M."/>
            <person name="Kaempfer P."/>
            <person name="Busse H.-J."/>
            <person name="Ehling-Schulz M."/>
        </authorList>
    </citation>
    <scope>NUCLEOTIDE SEQUENCE [LARGE SCALE GENOMIC DNA]</scope>
    <source>
        <strain evidence="2 3">LMM-1653</strain>
    </source>
</reference>
<dbReference type="RefSeq" id="WP_136140869.1">
    <property type="nucleotide sequence ID" value="NZ_CP039247.1"/>
</dbReference>
<feature type="domain" description="NADPH-dependent FMN reductase-like" evidence="1">
    <location>
        <begin position="3"/>
        <end position="141"/>
    </location>
</feature>
<dbReference type="InterPro" id="IPR029039">
    <property type="entry name" value="Flavoprotein-like_sf"/>
</dbReference>
<dbReference type="AlphaFoldDB" id="A0A4P7QFB1"/>
<sequence>MANIGVILGSIREGRNGQPVAEWVVEQAQGREHSYELVDLKEFNVPLMESAVNPGQANGQYDNDNVQRWADKIGALDAFVFVTPEYNQSVPGPFKNAFDSIIEWKGKPVAFVGYGFGGAEAAVKAWHAAVDSMLAMPYVRHATQIDIPSYFAELGFEADGALAKDLAKTLDGLEKLLK</sequence>
<accession>A0A4P7QFB1</accession>
<dbReference type="Gene3D" id="3.40.50.360">
    <property type="match status" value="1"/>
</dbReference>
<dbReference type="EMBL" id="CP039247">
    <property type="protein sequence ID" value="QCB28080.1"/>
    <property type="molecule type" value="Genomic_DNA"/>
</dbReference>
<name>A0A4P7QFB1_9CORY</name>
<dbReference type="InterPro" id="IPR005025">
    <property type="entry name" value="FMN_Rdtase-like_dom"/>
</dbReference>
<dbReference type="PANTHER" id="PTHR30543">
    <property type="entry name" value="CHROMATE REDUCTASE"/>
    <property type="match status" value="1"/>
</dbReference>
<dbReference type="GO" id="GO:0010181">
    <property type="term" value="F:FMN binding"/>
    <property type="evidence" value="ECO:0007669"/>
    <property type="project" value="TreeGrafter"/>
</dbReference>
<evidence type="ECO:0000313" key="3">
    <source>
        <dbReference type="Proteomes" id="UP000296352"/>
    </source>
</evidence>
<dbReference type="OrthoDB" id="9812295at2"/>
<organism evidence="2 3">
    <name type="scientific">Corynebacterium endometrii</name>
    <dbReference type="NCBI Taxonomy" id="2488819"/>
    <lineage>
        <taxon>Bacteria</taxon>
        <taxon>Bacillati</taxon>
        <taxon>Actinomycetota</taxon>
        <taxon>Actinomycetes</taxon>
        <taxon>Mycobacteriales</taxon>
        <taxon>Corynebacteriaceae</taxon>
        <taxon>Corynebacterium</taxon>
    </lineage>
</organism>
<dbReference type="GO" id="GO:0005829">
    <property type="term" value="C:cytosol"/>
    <property type="evidence" value="ECO:0007669"/>
    <property type="project" value="TreeGrafter"/>
</dbReference>
<dbReference type="Proteomes" id="UP000296352">
    <property type="component" value="Chromosome"/>
</dbReference>
<dbReference type="InterPro" id="IPR050712">
    <property type="entry name" value="NAD(P)H-dep_reductase"/>
</dbReference>
<evidence type="ECO:0000259" key="1">
    <source>
        <dbReference type="Pfam" id="PF03358"/>
    </source>
</evidence>
<keyword evidence="2" id="KW-0560">Oxidoreductase</keyword>
<protein>
    <submittedName>
        <fullName evidence="2">NADPH azoreductase</fullName>
        <ecNumber evidence="2">1.7.1.6</ecNumber>
    </submittedName>
</protein>
<dbReference type="EC" id="1.7.1.6" evidence="2"/>